<dbReference type="OrthoDB" id="302535at2759"/>
<evidence type="ECO:0000313" key="10">
    <source>
        <dbReference type="EMBL" id="KIH58011.1"/>
    </source>
</evidence>
<keyword evidence="3" id="KW-0547">Nucleotide-binding</keyword>
<evidence type="ECO:0000256" key="8">
    <source>
        <dbReference type="SAM" id="SignalP"/>
    </source>
</evidence>
<dbReference type="GO" id="GO:0000166">
    <property type="term" value="F:nucleotide binding"/>
    <property type="evidence" value="ECO:0007669"/>
    <property type="project" value="UniProtKB-KW"/>
</dbReference>
<feature type="signal peptide" evidence="8">
    <location>
        <begin position="1"/>
        <end position="22"/>
    </location>
</feature>
<gene>
    <name evidence="10" type="ORF">ANCDUO_11790</name>
</gene>
<dbReference type="InterPro" id="IPR028082">
    <property type="entry name" value="Peripla_BP_I"/>
</dbReference>
<evidence type="ECO:0000256" key="6">
    <source>
        <dbReference type="ARBA" id="ARBA00023239"/>
    </source>
</evidence>
<evidence type="ECO:0000256" key="3">
    <source>
        <dbReference type="ARBA" id="ARBA00022741"/>
    </source>
</evidence>
<feature type="transmembrane region" description="Helical" evidence="7">
    <location>
        <begin position="329"/>
        <end position="350"/>
    </location>
</feature>
<evidence type="ECO:0000256" key="4">
    <source>
        <dbReference type="ARBA" id="ARBA00022989"/>
    </source>
</evidence>
<keyword evidence="11" id="KW-1185">Reference proteome</keyword>
<dbReference type="GO" id="GO:0005886">
    <property type="term" value="C:plasma membrane"/>
    <property type="evidence" value="ECO:0007669"/>
    <property type="project" value="TreeGrafter"/>
</dbReference>
<evidence type="ECO:0000259" key="9">
    <source>
        <dbReference type="Pfam" id="PF01094"/>
    </source>
</evidence>
<dbReference type="Pfam" id="PF01094">
    <property type="entry name" value="ANF_receptor"/>
    <property type="match status" value="1"/>
</dbReference>
<evidence type="ECO:0000313" key="11">
    <source>
        <dbReference type="Proteomes" id="UP000054047"/>
    </source>
</evidence>
<accession>A0A0C2GLR3</accession>
<keyword evidence="4 7" id="KW-1133">Transmembrane helix</keyword>
<dbReference type="GO" id="GO:0001653">
    <property type="term" value="F:peptide receptor activity"/>
    <property type="evidence" value="ECO:0007669"/>
    <property type="project" value="TreeGrafter"/>
</dbReference>
<dbReference type="EMBL" id="KN733643">
    <property type="protein sequence ID" value="KIH58011.1"/>
    <property type="molecule type" value="Genomic_DNA"/>
</dbReference>
<evidence type="ECO:0000256" key="5">
    <source>
        <dbReference type="ARBA" id="ARBA00023136"/>
    </source>
</evidence>
<sequence>MTPNYFTLSLALLSVMDHFGWTEFAFIYSGDESAERCPRAVFDNSKFTISFSTMWRNDTEAEMRLVLSELSQRARIVVLCSSTPSIKRKLLLLARDMGMISDEYAYIISDLGTAGYISDVDSLHNRTIYVWEDQNVPADGRDKDAFEAFQKTFVLSDVSDDSRTSVGFSVFSDDVQKKMKQPPFSCGVSCDKGSGWKVSLLAGQLHDAFVMDATVVNQTLAAGRSYRDGSYMFNQTAGIYEGLLANITIAWDGARIPVFSFFSINHDDFSPLTIARVIMDSKGENAKYESTFNSMSEATVIWHGKPAPKSVPDCGFKGCPPLFIVAYGIYVYSGIGVACLLVAFVILIIIHSVKARAREIERLDTLWKIPYATLRKVTHKQSSFTSNLSEASSKNIELKSETEKMCFFYYGKEPLMGFKHQAILKYEKFVNEEFRKMRQLEHDNVNRFFGVSMDSGLSYTLWRYCARGTLQ</sequence>
<dbReference type="PANTHER" id="PTHR11920">
    <property type="entry name" value="GUANYLYL CYCLASE"/>
    <property type="match status" value="1"/>
</dbReference>
<evidence type="ECO:0000256" key="7">
    <source>
        <dbReference type="SAM" id="Phobius"/>
    </source>
</evidence>
<evidence type="ECO:0000256" key="1">
    <source>
        <dbReference type="ARBA" id="ARBA00004370"/>
    </source>
</evidence>
<feature type="non-terminal residue" evidence="10">
    <location>
        <position position="471"/>
    </location>
</feature>
<reference evidence="10 11" key="1">
    <citation type="submission" date="2013-12" db="EMBL/GenBank/DDBJ databases">
        <title>Draft genome of the parsitic nematode Ancylostoma duodenale.</title>
        <authorList>
            <person name="Mitreva M."/>
        </authorList>
    </citation>
    <scope>NUCLEOTIDE SEQUENCE [LARGE SCALE GENOMIC DNA]</scope>
    <source>
        <strain evidence="10 11">Zhejiang</strain>
    </source>
</reference>
<feature type="domain" description="Receptor ligand binding region" evidence="9">
    <location>
        <begin position="1"/>
        <end position="263"/>
    </location>
</feature>
<name>A0A0C2GLR3_9BILA</name>
<organism evidence="10 11">
    <name type="scientific">Ancylostoma duodenale</name>
    <dbReference type="NCBI Taxonomy" id="51022"/>
    <lineage>
        <taxon>Eukaryota</taxon>
        <taxon>Metazoa</taxon>
        <taxon>Ecdysozoa</taxon>
        <taxon>Nematoda</taxon>
        <taxon>Chromadorea</taxon>
        <taxon>Rhabditida</taxon>
        <taxon>Rhabditina</taxon>
        <taxon>Rhabditomorpha</taxon>
        <taxon>Strongyloidea</taxon>
        <taxon>Ancylostomatidae</taxon>
        <taxon>Ancylostomatinae</taxon>
        <taxon>Ancylostoma</taxon>
    </lineage>
</organism>
<dbReference type="Gene3D" id="3.40.50.2300">
    <property type="match status" value="2"/>
</dbReference>
<dbReference type="GO" id="GO:0004383">
    <property type="term" value="F:guanylate cyclase activity"/>
    <property type="evidence" value="ECO:0007669"/>
    <property type="project" value="TreeGrafter"/>
</dbReference>
<keyword evidence="5 7" id="KW-0472">Membrane</keyword>
<dbReference type="CDD" id="cd06352">
    <property type="entry name" value="PBP1_NPR_GC-like"/>
    <property type="match status" value="1"/>
</dbReference>
<dbReference type="GO" id="GO:0004016">
    <property type="term" value="F:adenylate cyclase activity"/>
    <property type="evidence" value="ECO:0007669"/>
    <property type="project" value="TreeGrafter"/>
</dbReference>
<dbReference type="AlphaFoldDB" id="A0A0C2GLR3"/>
<keyword evidence="8" id="KW-0732">Signal</keyword>
<keyword evidence="6" id="KW-0456">Lyase</keyword>
<dbReference type="PANTHER" id="PTHR11920:SF495">
    <property type="entry name" value="RECEPTOR-TYPE GUANYLATE CYCLASE GCY-7"/>
    <property type="match status" value="1"/>
</dbReference>
<dbReference type="InterPro" id="IPR050401">
    <property type="entry name" value="Cyclic_nucleotide_synthase"/>
</dbReference>
<comment type="subcellular location">
    <subcellularLocation>
        <location evidence="1">Membrane</location>
    </subcellularLocation>
</comment>
<dbReference type="GO" id="GO:0007168">
    <property type="term" value="P:receptor guanylyl cyclase signaling pathway"/>
    <property type="evidence" value="ECO:0007669"/>
    <property type="project" value="TreeGrafter"/>
</dbReference>
<evidence type="ECO:0000256" key="2">
    <source>
        <dbReference type="ARBA" id="ARBA00022692"/>
    </source>
</evidence>
<protein>
    <recommendedName>
        <fullName evidence="9">Receptor ligand binding region domain-containing protein</fullName>
    </recommendedName>
</protein>
<dbReference type="SUPFAM" id="SSF53822">
    <property type="entry name" value="Periplasmic binding protein-like I"/>
    <property type="match status" value="1"/>
</dbReference>
<dbReference type="Proteomes" id="UP000054047">
    <property type="component" value="Unassembled WGS sequence"/>
</dbReference>
<feature type="chain" id="PRO_5002165901" description="Receptor ligand binding region domain-containing protein" evidence="8">
    <location>
        <begin position="23"/>
        <end position="471"/>
    </location>
</feature>
<dbReference type="InterPro" id="IPR001828">
    <property type="entry name" value="ANF_lig-bd_rcpt"/>
</dbReference>
<keyword evidence="2 7" id="KW-0812">Transmembrane</keyword>
<proteinExistence type="predicted"/>